<dbReference type="SUPFAM" id="SSF51197">
    <property type="entry name" value="Clavaminate synthase-like"/>
    <property type="match status" value="1"/>
</dbReference>
<dbReference type="EMBL" id="JAUJFL010000005">
    <property type="protein sequence ID" value="KAK2603208.1"/>
    <property type="molecule type" value="Genomic_DNA"/>
</dbReference>
<dbReference type="GO" id="GO:0051213">
    <property type="term" value="F:dioxygenase activity"/>
    <property type="evidence" value="ECO:0007669"/>
    <property type="project" value="UniProtKB-KW"/>
</dbReference>
<feature type="compositionally biased region" description="Polar residues" evidence="7">
    <location>
        <begin position="61"/>
        <end position="88"/>
    </location>
</feature>
<comment type="similarity">
    <text evidence="2">Belongs to the gamma-BBH/TMLD family.</text>
</comment>
<comment type="caution">
    <text evidence="9">The sequence shown here is derived from an EMBL/GenBank/DDBJ whole genome shotgun (WGS) entry which is preliminary data.</text>
</comment>
<dbReference type="AlphaFoldDB" id="A0AAD9SAC1"/>
<evidence type="ECO:0000256" key="3">
    <source>
        <dbReference type="ARBA" id="ARBA00022723"/>
    </source>
</evidence>
<feature type="region of interest" description="Disordered" evidence="7">
    <location>
        <begin position="562"/>
        <end position="584"/>
    </location>
</feature>
<dbReference type="GO" id="GO:0046872">
    <property type="term" value="F:metal ion binding"/>
    <property type="evidence" value="ECO:0007669"/>
    <property type="project" value="UniProtKB-KW"/>
</dbReference>
<keyword evidence="6" id="KW-0408">Iron</keyword>
<sequence length="584" mass="66825">MSKPARHIVNALTPLRRGLHLQLPTAMALVEQPLSPRTWHHKRLLHGFLRSLFARPMPKQSLVQKQPETVDTTTSAPPDNTPSSTVSDQPLMAGRLQGMTPDPRMKIPSSDDAVEDMLLWSPDHGIDHDMVRFPTTRKPDKSRVWRLEGYTSDGESIQLHYKRDRTLEFRWSVSMSKLYLRDICQCSKCISPSSGQKTFSTCDIAGVPRLRDPDSESIKLSVDGDLEITWEDDFLTGGKHISTYPLDLLTRVETFDGRLYSSPQPSRIFWNSAKFRANVESRLVSYSDWMDGGREFARAVADLYRYGLVFMRGVPESRYAVQEIAEKIGNLQSTFHGLTWDVISKPESENLAYANESLCLQQDLLYCSNVPKVQILHCLENGREGGDSLFSDGLRTAYELIVKDPRSYEVLSNQMIGFHYDKEGHYYWMDRRVIQSKPCGSPFGVAWSPPFQGPFRFSSHRKPLKSRKGHEKRRVESMFQGWSKAARAFRDGVESPENMIQYRLQPGDCVIFDNTRILHGRTRFDGTGGRRHLRGAYIDNQTLRSAFIGLYEKDLLMPEGITKESWRKEKEKSQSRLDPASHQP</sequence>
<keyword evidence="4" id="KW-0223">Dioxygenase</keyword>
<comment type="cofactor">
    <cofactor evidence="1">
        <name>Fe(2+)</name>
        <dbReference type="ChEBI" id="CHEBI:29033"/>
    </cofactor>
</comment>
<keyword evidence="10" id="KW-1185">Reference proteome</keyword>
<feature type="domain" description="TauD/TfdA-like" evidence="8">
    <location>
        <begin position="282"/>
        <end position="537"/>
    </location>
</feature>
<dbReference type="PANTHER" id="PTHR10696">
    <property type="entry name" value="GAMMA-BUTYROBETAINE HYDROXYLASE-RELATED"/>
    <property type="match status" value="1"/>
</dbReference>
<dbReference type="InterPro" id="IPR003819">
    <property type="entry name" value="TauD/TfdA-like"/>
</dbReference>
<dbReference type="InterPro" id="IPR038492">
    <property type="entry name" value="GBBH-like_N_sf"/>
</dbReference>
<dbReference type="GO" id="GO:0005739">
    <property type="term" value="C:mitochondrion"/>
    <property type="evidence" value="ECO:0007669"/>
    <property type="project" value="TreeGrafter"/>
</dbReference>
<dbReference type="PANTHER" id="PTHR10696:SF25">
    <property type="entry name" value="OXIDOREDUCTASE AIM17-RELATED"/>
    <property type="match status" value="1"/>
</dbReference>
<evidence type="ECO:0000256" key="4">
    <source>
        <dbReference type="ARBA" id="ARBA00022964"/>
    </source>
</evidence>
<organism evidence="9 10">
    <name type="scientific">Phomopsis amygdali</name>
    <name type="common">Fusicoccum amygdali</name>
    <dbReference type="NCBI Taxonomy" id="1214568"/>
    <lineage>
        <taxon>Eukaryota</taxon>
        <taxon>Fungi</taxon>
        <taxon>Dikarya</taxon>
        <taxon>Ascomycota</taxon>
        <taxon>Pezizomycotina</taxon>
        <taxon>Sordariomycetes</taxon>
        <taxon>Sordariomycetidae</taxon>
        <taxon>Diaporthales</taxon>
        <taxon>Diaporthaceae</taxon>
        <taxon>Diaporthe</taxon>
    </lineage>
</organism>
<evidence type="ECO:0000313" key="9">
    <source>
        <dbReference type="EMBL" id="KAK2603208.1"/>
    </source>
</evidence>
<evidence type="ECO:0000313" key="10">
    <source>
        <dbReference type="Proteomes" id="UP001265746"/>
    </source>
</evidence>
<gene>
    <name evidence="9" type="ORF">N8I77_009682</name>
</gene>
<dbReference type="Pfam" id="PF02668">
    <property type="entry name" value="TauD"/>
    <property type="match status" value="1"/>
</dbReference>
<reference evidence="9" key="1">
    <citation type="submission" date="2023-06" db="EMBL/GenBank/DDBJ databases">
        <authorList>
            <person name="Noh H."/>
        </authorList>
    </citation>
    <scope>NUCLEOTIDE SEQUENCE</scope>
    <source>
        <strain evidence="9">DUCC20226</strain>
    </source>
</reference>
<dbReference type="Gene3D" id="3.30.2020.30">
    <property type="match status" value="1"/>
</dbReference>
<evidence type="ECO:0000256" key="5">
    <source>
        <dbReference type="ARBA" id="ARBA00023002"/>
    </source>
</evidence>
<keyword evidence="5" id="KW-0560">Oxidoreductase</keyword>
<evidence type="ECO:0000256" key="2">
    <source>
        <dbReference type="ARBA" id="ARBA00008654"/>
    </source>
</evidence>
<evidence type="ECO:0000256" key="7">
    <source>
        <dbReference type="SAM" id="MobiDB-lite"/>
    </source>
</evidence>
<dbReference type="Proteomes" id="UP001265746">
    <property type="component" value="Unassembled WGS sequence"/>
</dbReference>
<dbReference type="GO" id="GO:0045329">
    <property type="term" value="P:carnitine biosynthetic process"/>
    <property type="evidence" value="ECO:0007669"/>
    <property type="project" value="TreeGrafter"/>
</dbReference>
<accession>A0AAD9SAC1</accession>
<protein>
    <recommendedName>
        <fullName evidence="8">TauD/TfdA-like domain-containing protein</fullName>
    </recommendedName>
</protein>
<dbReference type="InterPro" id="IPR050411">
    <property type="entry name" value="AlphaKG_dependent_hydroxylases"/>
</dbReference>
<feature type="compositionally biased region" description="Basic and acidic residues" evidence="7">
    <location>
        <begin position="562"/>
        <end position="575"/>
    </location>
</feature>
<dbReference type="Gene3D" id="3.60.130.10">
    <property type="entry name" value="Clavaminate synthase-like"/>
    <property type="match status" value="1"/>
</dbReference>
<evidence type="ECO:0000256" key="1">
    <source>
        <dbReference type="ARBA" id="ARBA00001954"/>
    </source>
</evidence>
<evidence type="ECO:0000259" key="8">
    <source>
        <dbReference type="Pfam" id="PF02668"/>
    </source>
</evidence>
<feature type="region of interest" description="Disordered" evidence="7">
    <location>
        <begin position="59"/>
        <end position="104"/>
    </location>
</feature>
<proteinExistence type="inferred from homology"/>
<evidence type="ECO:0000256" key="6">
    <source>
        <dbReference type="ARBA" id="ARBA00023004"/>
    </source>
</evidence>
<name>A0AAD9SAC1_PHOAM</name>
<dbReference type="InterPro" id="IPR042098">
    <property type="entry name" value="TauD-like_sf"/>
</dbReference>
<keyword evidence="3" id="KW-0479">Metal-binding</keyword>